<dbReference type="PRINTS" id="PR00046">
    <property type="entry name" value="SIGMA70FCT"/>
</dbReference>
<dbReference type="InterPro" id="IPR001387">
    <property type="entry name" value="Cro/C1-type_HTH"/>
</dbReference>
<evidence type="ECO:0000256" key="6">
    <source>
        <dbReference type="ARBA" id="ARBA00023163"/>
    </source>
</evidence>
<name>A0A9D1AG51_9FIRM</name>
<dbReference type="InterPro" id="IPR013325">
    <property type="entry name" value="RNA_pol_sigma_r2"/>
</dbReference>
<keyword evidence="6" id="KW-0804">Transcription</keyword>
<reference evidence="8" key="2">
    <citation type="journal article" date="2021" name="PeerJ">
        <title>Extensive microbial diversity within the chicken gut microbiome revealed by metagenomics and culture.</title>
        <authorList>
            <person name="Gilroy R."/>
            <person name="Ravi A."/>
            <person name="Getino M."/>
            <person name="Pursley I."/>
            <person name="Horton D.L."/>
            <person name="Alikhan N.F."/>
            <person name="Baker D."/>
            <person name="Gharbi K."/>
            <person name="Hall N."/>
            <person name="Watson M."/>
            <person name="Adriaenssens E.M."/>
            <person name="Foster-Nyarko E."/>
            <person name="Jarju S."/>
            <person name="Secka A."/>
            <person name="Antonio M."/>
            <person name="Oren A."/>
            <person name="Chaudhuri R.R."/>
            <person name="La Ragione R."/>
            <person name="Hildebrand F."/>
            <person name="Pallen M.J."/>
        </authorList>
    </citation>
    <scope>NUCLEOTIDE SEQUENCE</scope>
    <source>
        <strain evidence="8">ChiW25-3613</strain>
    </source>
</reference>
<dbReference type="InterPro" id="IPR007630">
    <property type="entry name" value="RNA_pol_sigma70_r4"/>
</dbReference>
<dbReference type="GO" id="GO:0030435">
    <property type="term" value="P:sporulation resulting in formation of a cellular spore"/>
    <property type="evidence" value="ECO:0007669"/>
    <property type="project" value="UniProtKB-KW"/>
</dbReference>
<dbReference type="PANTHER" id="PTHR30385">
    <property type="entry name" value="SIGMA FACTOR F FLAGELLAR"/>
    <property type="match status" value="1"/>
</dbReference>
<evidence type="ECO:0000256" key="4">
    <source>
        <dbReference type="ARBA" id="ARBA00023082"/>
    </source>
</evidence>
<evidence type="ECO:0000313" key="9">
    <source>
        <dbReference type="Proteomes" id="UP000824179"/>
    </source>
</evidence>
<dbReference type="GO" id="GO:0003677">
    <property type="term" value="F:DNA binding"/>
    <property type="evidence" value="ECO:0007669"/>
    <property type="project" value="UniProtKB-KW"/>
</dbReference>
<evidence type="ECO:0000259" key="7">
    <source>
        <dbReference type="PROSITE" id="PS50943"/>
    </source>
</evidence>
<comment type="caution">
    <text evidence="8">The sequence shown here is derived from an EMBL/GenBank/DDBJ whole genome shotgun (WGS) entry which is preliminary data.</text>
</comment>
<organism evidence="8 9">
    <name type="scientific">Candidatus Coproplasma stercoripullorum</name>
    <dbReference type="NCBI Taxonomy" id="2840751"/>
    <lineage>
        <taxon>Bacteria</taxon>
        <taxon>Bacillati</taxon>
        <taxon>Bacillota</taxon>
        <taxon>Clostridia</taxon>
        <taxon>Eubacteriales</taxon>
        <taxon>Candidatus Coproplasma</taxon>
    </lineage>
</organism>
<dbReference type="Proteomes" id="UP000824179">
    <property type="component" value="Unassembled WGS sequence"/>
</dbReference>
<dbReference type="GO" id="GO:0006352">
    <property type="term" value="P:DNA-templated transcription initiation"/>
    <property type="evidence" value="ECO:0007669"/>
    <property type="project" value="InterPro"/>
</dbReference>
<accession>A0A9D1AG51</accession>
<dbReference type="GO" id="GO:0016987">
    <property type="term" value="F:sigma factor activity"/>
    <property type="evidence" value="ECO:0007669"/>
    <property type="project" value="UniProtKB-KW"/>
</dbReference>
<protein>
    <submittedName>
        <fullName evidence="8">SigB/SigF/SigG family RNA polymerase sigma factor</fullName>
    </submittedName>
</protein>
<evidence type="ECO:0000256" key="3">
    <source>
        <dbReference type="ARBA" id="ARBA00023015"/>
    </source>
</evidence>
<keyword evidence="5" id="KW-0238">DNA-binding</keyword>
<dbReference type="Pfam" id="PF04545">
    <property type="entry name" value="Sigma70_r4"/>
    <property type="match status" value="1"/>
</dbReference>
<dbReference type="Pfam" id="PF04542">
    <property type="entry name" value="Sigma70_r2"/>
    <property type="match status" value="1"/>
</dbReference>
<feature type="domain" description="HTH cro/C1-type" evidence="7">
    <location>
        <begin position="206"/>
        <end position="229"/>
    </location>
</feature>
<evidence type="ECO:0000256" key="2">
    <source>
        <dbReference type="ARBA" id="ARBA00022969"/>
    </source>
</evidence>
<dbReference type="SUPFAM" id="SSF88659">
    <property type="entry name" value="Sigma3 and sigma4 domains of RNA polymerase sigma factors"/>
    <property type="match status" value="2"/>
</dbReference>
<dbReference type="PANTHER" id="PTHR30385:SF4">
    <property type="entry name" value="RNA POLYMERASE SIGMA-E FACTOR"/>
    <property type="match status" value="1"/>
</dbReference>
<keyword evidence="2" id="KW-0749">Sporulation</keyword>
<dbReference type="EMBL" id="DVHB01000097">
    <property type="protein sequence ID" value="HIR39862.1"/>
    <property type="molecule type" value="Genomic_DNA"/>
</dbReference>
<dbReference type="InterPro" id="IPR007624">
    <property type="entry name" value="RNA_pol_sigma70_r3"/>
</dbReference>
<dbReference type="InterPro" id="IPR014322">
    <property type="entry name" value="RNA_pol_sigma-B/F/G"/>
</dbReference>
<proteinExistence type="inferred from homology"/>
<evidence type="ECO:0000256" key="1">
    <source>
        <dbReference type="ARBA" id="ARBA00007788"/>
    </source>
</evidence>
<dbReference type="InterPro" id="IPR007627">
    <property type="entry name" value="RNA_pol_sigma70_r2"/>
</dbReference>
<dbReference type="InterPro" id="IPR000943">
    <property type="entry name" value="RNA_pol_sigma70"/>
</dbReference>
<dbReference type="InterPro" id="IPR013324">
    <property type="entry name" value="RNA_pol_sigma_r3/r4-like"/>
</dbReference>
<reference evidence="8" key="1">
    <citation type="submission" date="2020-10" db="EMBL/GenBank/DDBJ databases">
        <authorList>
            <person name="Gilroy R."/>
        </authorList>
    </citation>
    <scope>NUCLEOTIDE SEQUENCE</scope>
    <source>
        <strain evidence="8">ChiW25-3613</strain>
    </source>
</reference>
<gene>
    <name evidence="8" type="ORF">IAB90_05720</name>
</gene>
<dbReference type="NCBIfam" id="TIGR02980">
    <property type="entry name" value="SigBFG"/>
    <property type="match status" value="1"/>
</dbReference>
<dbReference type="Pfam" id="PF04539">
    <property type="entry name" value="Sigma70_r3"/>
    <property type="match status" value="1"/>
</dbReference>
<dbReference type="NCBIfam" id="TIGR02937">
    <property type="entry name" value="sigma70-ECF"/>
    <property type="match status" value="1"/>
</dbReference>
<dbReference type="InterPro" id="IPR014284">
    <property type="entry name" value="RNA_pol_sigma-70_dom"/>
</dbReference>
<dbReference type="CDD" id="cd06171">
    <property type="entry name" value="Sigma70_r4"/>
    <property type="match status" value="1"/>
</dbReference>
<dbReference type="SUPFAM" id="SSF88946">
    <property type="entry name" value="Sigma2 domain of RNA polymerase sigma factors"/>
    <property type="match status" value="1"/>
</dbReference>
<keyword evidence="4" id="KW-0731">Sigma factor</keyword>
<dbReference type="Gene3D" id="1.20.140.160">
    <property type="match status" value="1"/>
</dbReference>
<keyword evidence="3" id="KW-0805">Transcription regulation</keyword>
<comment type="similarity">
    <text evidence="1">Belongs to the sigma-70 factor family.</text>
</comment>
<dbReference type="PROSITE" id="PS50943">
    <property type="entry name" value="HTH_CROC1"/>
    <property type="match status" value="1"/>
</dbReference>
<dbReference type="AlphaFoldDB" id="A0A9D1AG51"/>
<evidence type="ECO:0000256" key="5">
    <source>
        <dbReference type="ARBA" id="ARBA00023125"/>
    </source>
</evidence>
<sequence length="241" mass="27149">MLDVNQTNELISLAKSGDNAAKEKLLTENANLIKSIVRRYLGKGVEYDDLYQLASLGLLKAIKGFDESFGVRFSTYAVPMIAGEIKRFMRDDGSIKVSRAIKAEAKAINRFVEEYSAEHGRQPGVKIIAEHFSMPESQVVFTMGSQHMPVSLSSQGEYRDETTGELADRLPSEDKQEDMIESIQLKSAIEGLEERDKKVIMLRYFRDMTQSEVAAFLGVSQVQVSRIESRILSQFRRQLAN</sequence>
<evidence type="ECO:0000313" key="8">
    <source>
        <dbReference type="EMBL" id="HIR39862.1"/>
    </source>
</evidence>
<dbReference type="Gene3D" id="1.20.120.1810">
    <property type="match status" value="1"/>
</dbReference>